<organism evidence="5 6">
    <name type="scientific">Trifolium pratense</name>
    <name type="common">Red clover</name>
    <dbReference type="NCBI Taxonomy" id="57577"/>
    <lineage>
        <taxon>Eukaryota</taxon>
        <taxon>Viridiplantae</taxon>
        <taxon>Streptophyta</taxon>
        <taxon>Embryophyta</taxon>
        <taxon>Tracheophyta</taxon>
        <taxon>Spermatophyta</taxon>
        <taxon>Magnoliopsida</taxon>
        <taxon>eudicotyledons</taxon>
        <taxon>Gunneridae</taxon>
        <taxon>Pentapetalae</taxon>
        <taxon>rosids</taxon>
        <taxon>fabids</taxon>
        <taxon>Fabales</taxon>
        <taxon>Fabaceae</taxon>
        <taxon>Papilionoideae</taxon>
        <taxon>50 kb inversion clade</taxon>
        <taxon>NPAAA clade</taxon>
        <taxon>Hologalegina</taxon>
        <taxon>IRL clade</taxon>
        <taxon>Trifolieae</taxon>
        <taxon>Trifolium</taxon>
    </lineage>
</organism>
<dbReference type="EMBL" id="ASHM01000807">
    <property type="protein sequence ID" value="PNY05440.1"/>
    <property type="molecule type" value="Genomic_DNA"/>
</dbReference>
<dbReference type="GO" id="GO:0006606">
    <property type="term" value="P:protein import into nucleus"/>
    <property type="evidence" value="ECO:0007669"/>
    <property type="project" value="TreeGrafter"/>
</dbReference>
<keyword evidence="3" id="KW-0813">Transport</keyword>
<dbReference type="STRING" id="57577.A0A2K3NQX3"/>
<keyword evidence="2" id="KW-0963">Cytoplasm</keyword>
<dbReference type="AlphaFoldDB" id="A0A2K3NQX3"/>
<keyword evidence="3" id="KW-0653">Protein transport</keyword>
<dbReference type="SUPFAM" id="SSF48371">
    <property type="entry name" value="ARM repeat"/>
    <property type="match status" value="1"/>
</dbReference>
<evidence type="ECO:0000313" key="6">
    <source>
        <dbReference type="Proteomes" id="UP000236291"/>
    </source>
</evidence>
<dbReference type="InterPro" id="IPR011989">
    <property type="entry name" value="ARM-like"/>
</dbReference>
<feature type="non-terminal residue" evidence="5">
    <location>
        <position position="1"/>
    </location>
</feature>
<protein>
    <submittedName>
        <fullName evidence="5">Putative importin-7</fullName>
    </submittedName>
</protein>
<comment type="caution">
    <text evidence="5">The sequence shown here is derived from an EMBL/GenBank/DDBJ whole genome shotgun (WGS) entry which is preliminary data.</text>
</comment>
<evidence type="ECO:0000313" key="5">
    <source>
        <dbReference type="EMBL" id="PNY05440.1"/>
    </source>
</evidence>
<evidence type="ECO:0000256" key="1">
    <source>
        <dbReference type="ARBA" id="ARBA00004496"/>
    </source>
</evidence>
<dbReference type="GO" id="GO:0005635">
    <property type="term" value="C:nuclear envelope"/>
    <property type="evidence" value="ECO:0007669"/>
    <property type="project" value="TreeGrafter"/>
</dbReference>
<reference evidence="5 6" key="1">
    <citation type="journal article" date="2014" name="Am. J. Bot.">
        <title>Genome assembly and annotation for red clover (Trifolium pratense; Fabaceae).</title>
        <authorList>
            <person name="Istvanek J."/>
            <person name="Jaros M."/>
            <person name="Krenek A."/>
            <person name="Repkova J."/>
        </authorList>
    </citation>
    <scope>NUCLEOTIDE SEQUENCE [LARGE SCALE GENOMIC DNA]</scope>
    <source>
        <strain evidence="6">cv. Tatra</strain>
        <tissue evidence="5">Young leaves</tissue>
    </source>
</reference>
<reference evidence="5 6" key="2">
    <citation type="journal article" date="2017" name="Front. Plant Sci.">
        <title>Gene Classification and Mining of Molecular Markers Useful in Red Clover (Trifolium pratense) Breeding.</title>
        <authorList>
            <person name="Istvanek J."/>
            <person name="Dluhosova J."/>
            <person name="Dluhos P."/>
            <person name="Patkova L."/>
            <person name="Nedelnik J."/>
            <person name="Repkova J."/>
        </authorList>
    </citation>
    <scope>NUCLEOTIDE SEQUENCE [LARGE SCALE GENOMIC DNA]</scope>
    <source>
        <strain evidence="6">cv. Tatra</strain>
        <tissue evidence="5">Young leaves</tissue>
    </source>
</reference>
<dbReference type="InterPro" id="IPR016024">
    <property type="entry name" value="ARM-type_fold"/>
</dbReference>
<name>A0A2K3NQX3_TRIPR</name>
<feature type="region of interest" description="Disordered" evidence="4">
    <location>
        <begin position="282"/>
        <end position="301"/>
    </location>
</feature>
<comment type="subcellular location">
    <subcellularLocation>
        <location evidence="1">Cytoplasm</location>
    </subcellularLocation>
</comment>
<sequence length="301" mass="34876">GFSLVSASKQFYILTTPTNVPIFLTGSNIIYRINNKSTLPYSSSAFFLLNMSRFKSDEDRTPAYHIVEETFPHLLNIFNTLVQIANPSIEVADLIKLICKIFWSSIYLEIPKNLFDQNVFNAWMVLFLNVLERPVPLEGQPIDPDLRKSWGWWKVKKWTIHILNRLYTRCGDLKLRNTENRAFAQMFHKHFAGKILDCHLNLLNVIRVGGYLPDRVINLVLQYLSNRLSIVADSALLPWSDAEPEAVTMELPSASQYSVVAGTMDVVVQKMQTRWRMVRHFRTEPKKRKERPDSIMDSDQI</sequence>
<dbReference type="PANTHER" id="PTHR10997">
    <property type="entry name" value="IMPORTIN-7, 8, 11"/>
    <property type="match status" value="1"/>
</dbReference>
<dbReference type="PANTHER" id="PTHR10997:SF18">
    <property type="entry name" value="D-IMPORTIN 7_RANBP7"/>
    <property type="match status" value="1"/>
</dbReference>
<gene>
    <name evidence="5" type="ORF">L195_g001891</name>
</gene>
<evidence type="ECO:0000256" key="3">
    <source>
        <dbReference type="ARBA" id="ARBA00022927"/>
    </source>
</evidence>
<accession>A0A2K3NQX3</accession>
<evidence type="ECO:0000256" key="2">
    <source>
        <dbReference type="ARBA" id="ARBA00022490"/>
    </source>
</evidence>
<dbReference type="Proteomes" id="UP000236291">
    <property type="component" value="Unassembled WGS sequence"/>
</dbReference>
<proteinExistence type="predicted"/>
<dbReference type="Gene3D" id="1.25.10.10">
    <property type="entry name" value="Leucine-rich Repeat Variant"/>
    <property type="match status" value="1"/>
</dbReference>
<evidence type="ECO:0000256" key="4">
    <source>
        <dbReference type="SAM" id="MobiDB-lite"/>
    </source>
</evidence>
<dbReference type="GO" id="GO:0005829">
    <property type="term" value="C:cytosol"/>
    <property type="evidence" value="ECO:0007669"/>
    <property type="project" value="TreeGrafter"/>
</dbReference>